<organism evidence="2 3">
    <name type="scientific">Trametes pubescens</name>
    <name type="common">White-rot fungus</name>
    <dbReference type="NCBI Taxonomy" id="154538"/>
    <lineage>
        <taxon>Eukaryota</taxon>
        <taxon>Fungi</taxon>
        <taxon>Dikarya</taxon>
        <taxon>Basidiomycota</taxon>
        <taxon>Agaricomycotina</taxon>
        <taxon>Agaricomycetes</taxon>
        <taxon>Polyporales</taxon>
        <taxon>Polyporaceae</taxon>
        <taxon>Trametes</taxon>
    </lineage>
</organism>
<name>A0A1M2VFR8_TRAPU</name>
<dbReference type="OMA" id="HMEEDHI"/>
<dbReference type="Proteomes" id="UP000184267">
    <property type="component" value="Unassembled WGS sequence"/>
</dbReference>
<dbReference type="EMBL" id="MNAD01001310">
    <property type="protein sequence ID" value="OJT06398.1"/>
    <property type="molecule type" value="Genomic_DNA"/>
</dbReference>
<keyword evidence="3" id="KW-1185">Reference proteome</keyword>
<feature type="region of interest" description="Disordered" evidence="1">
    <location>
        <begin position="145"/>
        <end position="266"/>
    </location>
</feature>
<feature type="compositionally biased region" description="Basic and acidic residues" evidence="1">
    <location>
        <begin position="245"/>
        <end position="266"/>
    </location>
</feature>
<feature type="compositionally biased region" description="Low complexity" evidence="1">
    <location>
        <begin position="226"/>
        <end position="240"/>
    </location>
</feature>
<proteinExistence type="predicted"/>
<comment type="caution">
    <text evidence="2">The sequence shown here is derived from an EMBL/GenBank/DDBJ whole genome shotgun (WGS) entry which is preliminary data.</text>
</comment>
<feature type="compositionally biased region" description="Polar residues" evidence="1">
    <location>
        <begin position="83"/>
        <end position="92"/>
    </location>
</feature>
<feature type="compositionally biased region" description="Low complexity" evidence="1">
    <location>
        <begin position="197"/>
        <end position="213"/>
    </location>
</feature>
<accession>A0A1M2VFR8</accession>
<dbReference type="AlphaFoldDB" id="A0A1M2VFR8"/>
<gene>
    <name evidence="2" type="ORF">TRAPUB_2744</name>
</gene>
<evidence type="ECO:0000313" key="2">
    <source>
        <dbReference type="EMBL" id="OJT06398.1"/>
    </source>
</evidence>
<sequence>MAFNNRFDGLDLTPRFTFPEYQADANSNVPVTASQDSVAQPRQPDPLGGHSHLPNNDDSQELPGAASPSTGNEERLQEMQIVASPSASSLTRPSDLAGPSSSPANHLPVLPAADGSAAPRSRGKVFTAVAGPSRLVPIAPRAATVEAEVPTVPELRRSSRKRTSPTADHAEAAVHPPPPPKKRRVTNGVASNARQPAAVAVAVSTSAEEGSVAGPSRQTSKGAARPPAAKLTTKARPAAARAKKGTQDKRPRRTRENVDKHKEADMPSHPCDVVGCSKVWNPYTHDENRRHLQGHFDAGDLESDVDLVCVFDVCQEDVPGKDLLKHMEEDHIGLPYLCPIRCGWRSSRSSYQTQHMHREHKGVSWET</sequence>
<feature type="compositionally biased region" description="Polar residues" evidence="1">
    <location>
        <begin position="24"/>
        <end position="40"/>
    </location>
</feature>
<protein>
    <submittedName>
        <fullName evidence="2">Uncharacterized protein</fullName>
    </submittedName>
</protein>
<evidence type="ECO:0000313" key="3">
    <source>
        <dbReference type="Proteomes" id="UP000184267"/>
    </source>
</evidence>
<feature type="region of interest" description="Disordered" evidence="1">
    <location>
        <begin position="21"/>
        <end position="124"/>
    </location>
</feature>
<dbReference type="OrthoDB" id="2762126at2759"/>
<evidence type="ECO:0000256" key="1">
    <source>
        <dbReference type="SAM" id="MobiDB-lite"/>
    </source>
</evidence>
<reference evidence="2 3" key="1">
    <citation type="submission" date="2016-10" db="EMBL/GenBank/DDBJ databases">
        <title>Genome sequence of the basidiomycete white-rot fungus Trametes pubescens.</title>
        <authorList>
            <person name="Makela M.R."/>
            <person name="Granchi Z."/>
            <person name="Peng M."/>
            <person name="De Vries R.P."/>
            <person name="Grigoriev I."/>
            <person name="Riley R."/>
            <person name="Hilden K."/>
        </authorList>
    </citation>
    <scope>NUCLEOTIDE SEQUENCE [LARGE SCALE GENOMIC DNA]</scope>
    <source>
        <strain evidence="2 3">FBCC735</strain>
    </source>
</reference>